<evidence type="ECO:0000259" key="3">
    <source>
        <dbReference type="Pfam" id="PF03572"/>
    </source>
</evidence>
<sequence>MPASSSGGLPNESRRDHKLIFFPQSFVYCIAITITGTYAPPDLGTSMKLNLLALAALTMAALPLAGANAAAATPGETCAQDLRAIAPFLLENDTGARQHLKQKGQVYFDLTLATASDAAKNTNDEPACDVVLANYLSNWRTGHLQIVPSTALKHSKPAPPSTPTADTDQREPSLQLLSPRTALLTLPSFFPRYSKAIADLLTSKRHDLATHPNWIIDVRLNNGGSDSTYAPLLPWISSGEVVSVGGEWLSTPANIAGQEGICALFAPGDASCTTYSEQAIARMRSVQSGQFVTQQADGPVSYGSFPRKKAQPARVAVLVDRDCASSCEEFLLVARQSFRVKLIGRNSHGSLDYSNLRLHALPSGIRQLMYATSRSARLPQLQVDLGGIMPDIYLAPPKD</sequence>
<keyword evidence="2" id="KW-0472">Membrane</keyword>
<dbReference type="AlphaFoldDB" id="A0A290X0U2"/>
<dbReference type="GO" id="GO:0006508">
    <property type="term" value="P:proteolysis"/>
    <property type="evidence" value="ECO:0007669"/>
    <property type="project" value="InterPro"/>
</dbReference>
<dbReference type="KEGG" id="jsv:CNX70_22395"/>
<feature type="transmembrane region" description="Helical" evidence="2">
    <location>
        <begin position="51"/>
        <end position="71"/>
    </location>
</feature>
<dbReference type="GO" id="GO:0008236">
    <property type="term" value="F:serine-type peptidase activity"/>
    <property type="evidence" value="ECO:0007669"/>
    <property type="project" value="InterPro"/>
</dbReference>
<name>A0A290X0U2_9BURK</name>
<dbReference type="InterPro" id="IPR005151">
    <property type="entry name" value="Tail-specific_protease"/>
</dbReference>
<evidence type="ECO:0000313" key="4">
    <source>
        <dbReference type="EMBL" id="ATD62588.1"/>
    </source>
</evidence>
<keyword evidence="2" id="KW-0812">Transmembrane</keyword>
<dbReference type="Proteomes" id="UP000218437">
    <property type="component" value="Chromosome"/>
</dbReference>
<dbReference type="InterPro" id="IPR029045">
    <property type="entry name" value="ClpP/crotonase-like_dom_sf"/>
</dbReference>
<dbReference type="Gene3D" id="3.90.226.10">
    <property type="entry name" value="2-enoyl-CoA Hydratase, Chain A, domain 1"/>
    <property type="match status" value="1"/>
</dbReference>
<feature type="region of interest" description="Disordered" evidence="1">
    <location>
        <begin position="150"/>
        <end position="173"/>
    </location>
</feature>
<gene>
    <name evidence="4" type="ORF">CNX70_22395</name>
</gene>
<dbReference type="EMBL" id="CP023422">
    <property type="protein sequence ID" value="ATD62588.1"/>
    <property type="molecule type" value="Genomic_DNA"/>
</dbReference>
<dbReference type="Pfam" id="PF03572">
    <property type="entry name" value="Peptidase_S41"/>
    <property type="match status" value="1"/>
</dbReference>
<keyword evidence="5" id="KW-1185">Reference proteome</keyword>
<evidence type="ECO:0000313" key="5">
    <source>
        <dbReference type="Proteomes" id="UP000218437"/>
    </source>
</evidence>
<feature type="domain" description="Tail specific protease" evidence="3">
    <location>
        <begin position="181"/>
        <end position="366"/>
    </location>
</feature>
<dbReference type="SUPFAM" id="SSF52096">
    <property type="entry name" value="ClpP/crotonase"/>
    <property type="match status" value="1"/>
</dbReference>
<accession>A0A290X0U2</accession>
<evidence type="ECO:0000256" key="1">
    <source>
        <dbReference type="SAM" id="MobiDB-lite"/>
    </source>
</evidence>
<proteinExistence type="predicted"/>
<evidence type="ECO:0000256" key="2">
    <source>
        <dbReference type="SAM" id="Phobius"/>
    </source>
</evidence>
<organism evidence="4 5">
    <name type="scientific">Janthinobacterium svalbardensis</name>
    <dbReference type="NCBI Taxonomy" id="368607"/>
    <lineage>
        <taxon>Bacteria</taxon>
        <taxon>Pseudomonadati</taxon>
        <taxon>Pseudomonadota</taxon>
        <taxon>Betaproteobacteria</taxon>
        <taxon>Burkholderiales</taxon>
        <taxon>Oxalobacteraceae</taxon>
        <taxon>Janthinobacterium</taxon>
    </lineage>
</organism>
<keyword evidence="2" id="KW-1133">Transmembrane helix</keyword>
<feature type="transmembrane region" description="Helical" evidence="2">
    <location>
        <begin position="20"/>
        <end position="39"/>
    </location>
</feature>
<protein>
    <recommendedName>
        <fullName evidence="3">Tail specific protease domain-containing protein</fullName>
    </recommendedName>
</protein>
<reference evidence="4 5" key="1">
    <citation type="submission" date="2017-09" db="EMBL/GenBank/DDBJ databases">
        <title>Complete genome sequence of Janthinobacterium svalbardensis PAMC 27463.</title>
        <authorList>
            <person name="Cho Y.-J."/>
            <person name="Cho A."/>
            <person name="Kim O.-S."/>
            <person name="Lee J.-I."/>
        </authorList>
    </citation>
    <scope>NUCLEOTIDE SEQUENCE [LARGE SCALE GENOMIC DNA]</scope>
    <source>
        <strain evidence="4 5">PAMC 27463</strain>
    </source>
</reference>